<dbReference type="CDD" id="cd06262">
    <property type="entry name" value="metallo-hydrolase-like_MBL-fold"/>
    <property type="match status" value="1"/>
</dbReference>
<dbReference type="EMBL" id="JBHRTI010000007">
    <property type="protein sequence ID" value="MFC3148759.1"/>
    <property type="molecule type" value="Genomic_DNA"/>
</dbReference>
<proteinExistence type="predicted"/>
<name>A0ABV7H4B4_9BURK</name>
<keyword evidence="2" id="KW-0378">Hydrolase</keyword>
<evidence type="ECO:0000313" key="3">
    <source>
        <dbReference type="Proteomes" id="UP001595556"/>
    </source>
</evidence>
<dbReference type="EC" id="3.-.-.-" evidence="2"/>
<dbReference type="InterPro" id="IPR050855">
    <property type="entry name" value="NDM-1-like"/>
</dbReference>
<protein>
    <submittedName>
        <fullName evidence="2">MBL fold metallo-hydrolase</fullName>
        <ecNumber evidence="2">3.-.-.-</ecNumber>
    </submittedName>
</protein>
<dbReference type="SUPFAM" id="SSF56281">
    <property type="entry name" value="Metallo-hydrolase/oxidoreductase"/>
    <property type="match status" value="1"/>
</dbReference>
<dbReference type="SMART" id="SM00849">
    <property type="entry name" value="Lactamase_B"/>
    <property type="match status" value="1"/>
</dbReference>
<comment type="caution">
    <text evidence="2">The sequence shown here is derived from an EMBL/GenBank/DDBJ whole genome shotgun (WGS) entry which is preliminary data.</text>
</comment>
<dbReference type="GO" id="GO:0016787">
    <property type="term" value="F:hydrolase activity"/>
    <property type="evidence" value="ECO:0007669"/>
    <property type="project" value="UniProtKB-KW"/>
</dbReference>
<feature type="domain" description="Metallo-beta-lactamase" evidence="1">
    <location>
        <begin position="16"/>
        <end position="203"/>
    </location>
</feature>
<accession>A0ABV7H4B4</accession>
<dbReference type="Pfam" id="PF00753">
    <property type="entry name" value="Lactamase_B"/>
    <property type="match status" value="1"/>
</dbReference>
<dbReference type="InterPro" id="IPR001279">
    <property type="entry name" value="Metallo-B-lactamas"/>
</dbReference>
<dbReference type="PANTHER" id="PTHR42951">
    <property type="entry name" value="METALLO-BETA-LACTAMASE DOMAIN-CONTAINING"/>
    <property type="match status" value="1"/>
</dbReference>
<dbReference type="RefSeq" id="WP_377304983.1">
    <property type="nucleotide sequence ID" value="NZ_CP180191.1"/>
</dbReference>
<dbReference type="Gene3D" id="3.60.15.10">
    <property type="entry name" value="Ribonuclease Z/Hydroxyacylglutathione hydrolase-like"/>
    <property type="match status" value="1"/>
</dbReference>
<keyword evidence="3" id="KW-1185">Reference proteome</keyword>
<evidence type="ECO:0000313" key="2">
    <source>
        <dbReference type="EMBL" id="MFC3148759.1"/>
    </source>
</evidence>
<dbReference type="InterPro" id="IPR036866">
    <property type="entry name" value="RibonucZ/Hydroxyglut_hydro"/>
</dbReference>
<evidence type="ECO:0000259" key="1">
    <source>
        <dbReference type="SMART" id="SM00849"/>
    </source>
</evidence>
<reference evidence="3" key="1">
    <citation type="journal article" date="2019" name="Int. J. Syst. Evol. Microbiol.">
        <title>The Global Catalogue of Microorganisms (GCM) 10K type strain sequencing project: providing services to taxonomists for standard genome sequencing and annotation.</title>
        <authorList>
            <consortium name="The Broad Institute Genomics Platform"/>
            <consortium name="The Broad Institute Genome Sequencing Center for Infectious Disease"/>
            <person name="Wu L."/>
            <person name="Ma J."/>
        </authorList>
    </citation>
    <scope>NUCLEOTIDE SEQUENCE [LARGE SCALE GENOMIC DNA]</scope>
    <source>
        <strain evidence="3">KCTC 52168</strain>
    </source>
</reference>
<dbReference type="Proteomes" id="UP001595556">
    <property type="component" value="Unassembled WGS sequence"/>
</dbReference>
<gene>
    <name evidence="2" type="ORF">ACFOEN_14095</name>
</gene>
<organism evidence="2 3">
    <name type="scientific">Piscinibacterium candidicorallinum</name>
    <dbReference type="NCBI Taxonomy" id="1793872"/>
    <lineage>
        <taxon>Bacteria</taxon>
        <taxon>Pseudomonadati</taxon>
        <taxon>Pseudomonadota</taxon>
        <taxon>Betaproteobacteria</taxon>
        <taxon>Burkholderiales</taxon>
        <taxon>Piscinibacterium</taxon>
    </lineage>
</organism>
<sequence>MALPEHLRFIERGWLSANNVVFGGEAPAIIDTGYCTHAAQTVLLVQGALDDLRAGPLARIINTHLHSDHCGGNAALLAAWPQAQVAVPPGEAQAARDWDEAALTYRATAQDCPRFAVHAVLTPGERIQLGPLYWEVLAAPGHDPHSVVLYQRHHKLLISADALWENGFGVVFPELEGEQAFDEVAGTLDVIEALNIDCVLPGHGGLFHDAQAAVARARVRLEGFVRAPSKHARYAVKALVMYRMMAEQRISEDALVQLLAPAHFYRVVAQRWAAGDTAALLHDVINELVERGQLVRRTDAGTASPTLLLAA</sequence>